<evidence type="ECO:0000259" key="2">
    <source>
        <dbReference type="PROSITE" id="PS50880"/>
    </source>
</evidence>
<evidence type="ECO:0000313" key="4">
    <source>
        <dbReference type="EMBL" id="SVD46593.1"/>
    </source>
</evidence>
<dbReference type="Pfam" id="PF01751">
    <property type="entry name" value="Toprim"/>
    <property type="match status" value="1"/>
</dbReference>
<dbReference type="InterPro" id="IPR000380">
    <property type="entry name" value="Topo_IA"/>
</dbReference>
<dbReference type="InterPro" id="IPR013824">
    <property type="entry name" value="Topo_IA_cen_sub1"/>
</dbReference>
<dbReference type="InterPro" id="IPR013826">
    <property type="entry name" value="Topo_IA_cen_sub3"/>
</dbReference>
<dbReference type="Pfam" id="PF01131">
    <property type="entry name" value="Topoisom_bac"/>
    <property type="match status" value="1"/>
</dbReference>
<dbReference type="SUPFAM" id="SSF56712">
    <property type="entry name" value="Prokaryotic type I DNA topoisomerase"/>
    <property type="match status" value="1"/>
</dbReference>
<dbReference type="Gene3D" id="1.10.460.10">
    <property type="entry name" value="Topoisomerase I, domain 2"/>
    <property type="match status" value="1"/>
</dbReference>
<sequence length="284" mass="31707">RDLPEKELGVNVNNNFKPQYVTIKGKEKILKDLRSAAKSADQIFLATDPDREGEAIAWHVASQLGKREEDVGRVLFHEITAQAVRSAIETPAPIDKKKVNAQQARRVMDRIIGFQVSPFLWKIIAGGLAAGRVQSVALRFINDREAEINAFEAEEYWSITALLQGDKGDPFQMKLFKVGSKKAQISDEQTAAALVDTIRGQSFVVDSIKKKELQRHPAPPFITSTLQQDAARRLRFSAHKTMMVAQQLYEGLEVGEEGSTGLITYMRTDSTRIADEAIHAVRSY</sequence>
<dbReference type="InterPro" id="IPR023405">
    <property type="entry name" value="Topo_IA_core_domain"/>
</dbReference>
<dbReference type="Gene3D" id="2.70.20.10">
    <property type="entry name" value="Topoisomerase I, domain 3"/>
    <property type="match status" value="1"/>
</dbReference>
<dbReference type="InterPro" id="IPR003601">
    <property type="entry name" value="Topo_IA_2"/>
</dbReference>
<feature type="domain" description="Topo IA-type catalytic" evidence="3">
    <location>
        <begin position="95"/>
        <end position="284"/>
    </location>
</feature>
<protein>
    <submittedName>
        <fullName evidence="4">Uncharacterized protein</fullName>
    </submittedName>
</protein>
<dbReference type="InterPro" id="IPR013825">
    <property type="entry name" value="Topo_IA_cen_sub2"/>
</dbReference>
<keyword evidence="1" id="KW-0413">Isomerase</keyword>
<dbReference type="Gene3D" id="3.40.50.140">
    <property type="match status" value="1"/>
</dbReference>
<dbReference type="PROSITE" id="PS52039">
    <property type="entry name" value="TOPO_IA_2"/>
    <property type="match status" value="1"/>
</dbReference>
<gene>
    <name evidence="4" type="ORF">METZ01_LOCUS399447</name>
</gene>
<dbReference type="PRINTS" id="PR00417">
    <property type="entry name" value="PRTPISMRASEI"/>
</dbReference>
<dbReference type="InterPro" id="IPR013497">
    <property type="entry name" value="Topo_IA_cen"/>
</dbReference>
<dbReference type="GO" id="GO:0003677">
    <property type="term" value="F:DNA binding"/>
    <property type="evidence" value="ECO:0007669"/>
    <property type="project" value="InterPro"/>
</dbReference>
<feature type="non-terminal residue" evidence="4">
    <location>
        <position position="1"/>
    </location>
</feature>
<dbReference type="Gene3D" id="1.10.290.10">
    <property type="entry name" value="Topoisomerase I, domain 4"/>
    <property type="match status" value="1"/>
</dbReference>
<dbReference type="PROSITE" id="PS50880">
    <property type="entry name" value="TOPRIM"/>
    <property type="match status" value="1"/>
</dbReference>
<accession>A0A382VJB9</accession>
<dbReference type="GO" id="GO:0006265">
    <property type="term" value="P:DNA topological change"/>
    <property type="evidence" value="ECO:0007669"/>
    <property type="project" value="InterPro"/>
</dbReference>
<dbReference type="SMART" id="SM00436">
    <property type="entry name" value="TOP1Bc"/>
    <property type="match status" value="1"/>
</dbReference>
<dbReference type="PROSITE" id="PS00396">
    <property type="entry name" value="TOPO_IA_1"/>
    <property type="match status" value="1"/>
</dbReference>
<evidence type="ECO:0000259" key="3">
    <source>
        <dbReference type="PROSITE" id="PS52039"/>
    </source>
</evidence>
<dbReference type="InterPro" id="IPR006171">
    <property type="entry name" value="TOPRIM_dom"/>
</dbReference>
<feature type="non-terminal residue" evidence="4">
    <location>
        <position position="284"/>
    </location>
</feature>
<feature type="domain" description="Toprim" evidence="2">
    <location>
        <begin position="1"/>
        <end position="79"/>
    </location>
</feature>
<organism evidence="4">
    <name type="scientific">marine metagenome</name>
    <dbReference type="NCBI Taxonomy" id="408172"/>
    <lineage>
        <taxon>unclassified sequences</taxon>
        <taxon>metagenomes</taxon>
        <taxon>ecological metagenomes</taxon>
    </lineage>
</organism>
<dbReference type="InterPro" id="IPR023406">
    <property type="entry name" value="Topo_IA_AS"/>
</dbReference>
<dbReference type="EMBL" id="UINC01152418">
    <property type="protein sequence ID" value="SVD46593.1"/>
    <property type="molecule type" value="Genomic_DNA"/>
</dbReference>
<dbReference type="AlphaFoldDB" id="A0A382VJB9"/>
<dbReference type="PANTHER" id="PTHR42785">
    <property type="entry name" value="DNA TOPOISOMERASE, TYPE IA, CORE"/>
    <property type="match status" value="1"/>
</dbReference>
<name>A0A382VJB9_9ZZZZ</name>
<dbReference type="PANTHER" id="PTHR42785:SF1">
    <property type="entry name" value="DNA TOPOISOMERASE"/>
    <property type="match status" value="1"/>
</dbReference>
<reference evidence="4" key="1">
    <citation type="submission" date="2018-05" db="EMBL/GenBank/DDBJ databases">
        <authorList>
            <person name="Lanie J.A."/>
            <person name="Ng W.-L."/>
            <person name="Kazmierczak K.M."/>
            <person name="Andrzejewski T.M."/>
            <person name="Davidsen T.M."/>
            <person name="Wayne K.J."/>
            <person name="Tettelin H."/>
            <person name="Glass J.I."/>
            <person name="Rusch D."/>
            <person name="Podicherti R."/>
            <person name="Tsui H.-C.T."/>
            <person name="Winkler M.E."/>
        </authorList>
    </citation>
    <scope>NUCLEOTIDE SEQUENCE</scope>
</reference>
<proteinExistence type="predicted"/>
<dbReference type="GO" id="GO:0003917">
    <property type="term" value="F:DNA topoisomerase type I (single strand cut, ATP-independent) activity"/>
    <property type="evidence" value="ECO:0007669"/>
    <property type="project" value="InterPro"/>
</dbReference>
<evidence type="ECO:0000256" key="1">
    <source>
        <dbReference type="ARBA" id="ARBA00023235"/>
    </source>
</evidence>